<evidence type="ECO:0000313" key="3">
    <source>
        <dbReference type="EMBL" id="MDR5691888.1"/>
    </source>
</evidence>
<dbReference type="EMBL" id="JAVKGS010000002">
    <property type="protein sequence ID" value="MDR5691888.1"/>
    <property type="molecule type" value="Genomic_DNA"/>
</dbReference>
<keyword evidence="4" id="KW-1185">Reference proteome</keyword>
<dbReference type="RefSeq" id="WP_310520472.1">
    <property type="nucleotide sequence ID" value="NZ_BAABBS010000002.1"/>
</dbReference>
<protein>
    <recommendedName>
        <fullName evidence="5">Lipoprotein</fullName>
    </recommendedName>
</protein>
<organism evidence="3 4">
    <name type="scientific">Agromyces indicus</name>
    <dbReference type="NCBI Taxonomy" id="758919"/>
    <lineage>
        <taxon>Bacteria</taxon>
        <taxon>Bacillati</taxon>
        <taxon>Actinomycetota</taxon>
        <taxon>Actinomycetes</taxon>
        <taxon>Micrococcales</taxon>
        <taxon>Microbacteriaceae</taxon>
        <taxon>Agromyces</taxon>
    </lineage>
</organism>
<feature type="region of interest" description="Disordered" evidence="1">
    <location>
        <begin position="21"/>
        <end position="58"/>
    </location>
</feature>
<proteinExistence type="predicted"/>
<evidence type="ECO:0000256" key="1">
    <source>
        <dbReference type="SAM" id="MobiDB-lite"/>
    </source>
</evidence>
<reference evidence="4" key="1">
    <citation type="submission" date="2023-07" db="EMBL/GenBank/DDBJ databases">
        <title>Description of three actinobacteria isolated from air of manufacturing shop in a pharmaceutical factory.</title>
        <authorList>
            <person name="Zhang D.-F."/>
        </authorList>
    </citation>
    <scope>NUCLEOTIDE SEQUENCE [LARGE SCALE GENOMIC DNA]</scope>
    <source>
        <strain evidence="4">CCTCC AB 2011122</strain>
    </source>
</reference>
<dbReference type="Proteomes" id="UP001260072">
    <property type="component" value="Unassembled WGS sequence"/>
</dbReference>
<sequence length="151" mass="15491">MHRTIAGAALALLLAGCTAGGGQTGSEGTPSPEPVRTAESSATPSRTPSELPDQAAGDEPISQAMIEAARGLNATTYEALAAAYKVLHEAAQRHCYPVLDATGDLSYSADMEAEFAEEFTRIAQSTGPVSAKDKLELGYATSVAVFCGPST</sequence>
<feature type="chain" id="PRO_5047493719" description="Lipoprotein" evidence="2">
    <location>
        <begin position="22"/>
        <end position="151"/>
    </location>
</feature>
<accession>A0ABU1FJF1</accession>
<feature type="compositionally biased region" description="Polar residues" evidence="1">
    <location>
        <begin position="38"/>
        <end position="48"/>
    </location>
</feature>
<name>A0ABU1FJF1_9MICO</name>
<dbReference type="PROSITE" id="PS51257">
    <property type="entry name" value="PROKAR_LIPOPROTEIN"/>
    <property type="match status" value="1"/>
</dbReference>
<evidence type="ECO:0000313" key="4">
    <source>
        <dbReference type="Proteomes" id="UP001260072"/>
    </source>
</evidence>
<keyword evidence="2" id="KW-0732">Signal</keyword>
<evidence type="ECO:0008006" key="5">
    <source>
        <dbReference type="Google" id="ProtNLM"/>
    </source>
</evidence>
<evidence type="ECO:0000256" key="2">
    <source>
        <dbReference type="SAM" id="SignalP"/>
    </source>
</evidence>
<gene>
    <name evidence="3" type="ORF">RH861_07395</name>
</gene>
<comment type="caution">
    <text evidence="3">The sequence shown here is derived from an EMBL/GenBank/DDBJ whole genome shotgun (WGS) entry which is preliminary data.</text>
</comment>
<feature type="signal peptide" evidence="2">
    <location>
        <begin position="1"/>
        <end position="21"/>
    </location>
</feature>